<evidence type="ECO:0000259" key="2">
    <source>
        <dbReference type="SMART" id="SM00530"/>
    </source>
</evidence>
<dbReference type="SMART" id="SM00530">
    <property type="entry name" value="HTH_XRE"/>
    <property type="match status" value="2"/>
</dbReference>
<protein>
    <recommendedName>
        <fullName evidence="2">HTH cro/C1-type domain-containing protein</fullName>
    </recommendedName>
</protein>
<dbReference type="SUPFAM" id="SSF47413">
    <property type="entry name" value="lambda repressor-like DNA-binding domains"/>
    <property type="match status" value="1"/>
</dbReference>
<keyword evidence="4" id="KW-1185">Reference proteome</keyword>
<dbReference type="AlphaFoldDB" id="A0A7G1KRY9"/>
<proteinExistence type="predicted"/>
<reference evidence="3 4" key="1">
    <citation type="submission" date="2020-08" db="EMBL/GenBank/DDBJ databases">
        <title>Genome Sequencing of Nocardia wallacei strain FMUON74 and assembly.</title>
        <authorList>
            <person name="Toyokawa M."/>
            <person name="Uesaka K."/>
        </authorList>
    </citation>
    <scope>NUCLEOTIDE SEQUENCE [LARGE SCALE GENOMIC DNA]</scope>
    <source>
        <strain evidence="3 4">FMUON74</strain>
    </source>
</reference>
<dbReference type="CDD" id="cd00093">
    <property type="entry name" value="HTH_XRE"/>
    <property type="match status" value="1"/>
</dbReference>
<feature type="region of interest" description="Disordered" evidence="1">
    <location>
        <begin position="191"/>
        <end position="210"/>
    </location>
</feature>
<feature type="domain" description="HTH cro/C1-type" evidence="2">
    <location>
        <begin position="98"/>
        <end position="154"/>
    </location>
</feature>
<accession>A0A7G1KRY9</accession>
<feature type="compositionally biased region" description="Basic and acidic residues" evidence="1">
    <location>
        <begin position="224"/>
        <end position="233"/>
    </location>
</feature>
<feature type="domain" description="HTH cro/C1-type" evidence="2">
    <location>
        <begin position="12"/>
        <end position="67"/>
    </location>
</feature>
<name>A0A7G1KRY9_9NOCA</name>
<sequence length="250" mass="28000">MTQTPERQGNERLRRALFDARMTPEQLAARLEVDPKTVQRWISTGRVPYPRHQFAVAAAVGVREVELWPNARVTASEELRRAIDYRRAESSTPEASPYVREQLDRAGLSVEELAQRAQVDPRVVQDWATGAGRLSDRAAIRNALDTERGSAGEFRNTTASPAGGGYETSARDAKARMRALMSWVDQNAPVKEREIHSPAPESPSWRLATEADYPHPGLRLSARILDHSDRGNERGSAPNVTKLTDRRRSR</sequence>
<evidence type="ECO:0000313" key="4">
    <source>
        <dbReference type="Proteomes" id="UP000516173"/>
    </source>
</evidence>
<evidence type="ECO:0000313" key="3">
    <source>
        <dbReference type="EMBL" id="BCK56679.1"/>
    </source>
</evidence>
<dbReference type="KEGG" id="nwl:NWFMUON74_44510"/>
<dbReference type="EMBL" id="AP023396">
    <property type="protein sequence ID" value="BCK56679.1"/>
    <property type="molecule type" value="Genomic_DNA"/>
</dbReference>
<evidence type="ECO:0000256" key="1">
    <source>
        <dbReference type="SAM" id="MobiDB-lite"/>
    </source>
</evidence>
<dbReference type="Gene3D" id="1.10.260.40">
    <property type="entry name" value="lambda repressor-like DNA-binding domains"/>
    <property type="match status" value="1"/>
</dbReference>
<dbReference type="GO" id="GO:0003677">
    <property type="term" value="F:DNA binding"/>
    <property type="evidence" value="ECO:0007669"/>
    <property type="project" value="InterPro"/>
</dbReference>
<dbReference type="Proteomes" id="UP000516173">
    <property type="component" value="Chromosome"/>
</dbReference>
<dbReference type="InterPro" id="IPR001387">
    <property type="entry name" value="Cro/C1-type_HTH"/>
</dbReference>
<dbReference type="InterPro" id="IPR010982">
    <property type="entry name" value="Lambda_DNA-bd_dom_sf"/>
</dbReference>
<organism evidence="3 4">
    <name type="scientific">Nocardia wallacei</name>
    <dbReference type="NCBI Taxonomy" id="480035"/>
    <lineage>
        <taxon>Bacteria</taxon>
        <taxon>Bacillati</taxon>
        <taxon>Actinomycetota</taxon>
        <taxon>Actinomycetes</taxon>
        <taxon>Mycobacteriales</taxon>
        <taxon>Nocardiaceae</taxon>
        <taxon>Nocardia</taxon>
    </lineage>
</organism>
<feature type="region of interest" description="Disordered" evidence="1">
    <location>
        <begin position="218"/>
        <end position="250"/>
    </location>
</feature>
<gene>
    <name evidence="3" type="ORF">NWFMUON74_44510</name>
</gene>
<feature type="region of interest" description="Disordered" evidence="1">
    <location>
        <begin position="148"/>
        <end position="168"/>
    </location>
</feature>